<evidence type="ECO:0000256" key="3">
    <source>
        <dbReference type="ARBA" id="ARBA00022737"/>
    </source>
</evidence>
<dbReference type="Gene3D" id="1.25.40.420">
    <property type="match status" value="1"/>
</dbReference>
<proteinExistence type="predicted"/>
<dbReference type="InterPro" id="IPR011705">
    <property type="entry name" value="BACK"/>
</dbReference>
<dbReference type="InterPro" id="IPR011333">
    <property type="entry name" value="SKP1/BTB/POZ_sf"/>
</dbReference>
<dbReference type="CDD" id="cd18186">
    <property type="entry name" value="BTB_POZ_ZBTB_KLHL-like"/>
    <property type="match status" value="1"/>
</dbReference>
<dbReference type="SMART" id="SM00612">
    <property type="entry name" value="Kelch"/>
    <property type="match status" value="3"/>
</dbReference>
<dbReference type="PANTHER" id="PTHR45632:SF3">
    <property type="entry name" value="KELCH-LIKE PROTEIN 32"/>
    <property type="match status" value="1"/>
</dbReference>
<dbReference type="OrthoDB" id="6413564at2759"/>
<dbReference type="InterPro" id="IPR000210">
    <property type="entry name" value="BTB/POZ_dom"/>
</dbReference>
<accession>A0A8X6KAA3</accession>
<name>A0A8X6KAA3_TRICU</name>
<dbReference type="Proteomes" id="UP000887116">
    <property type="component" value="Unassembled WGS sequence"/>
</dbReference>
<dbReference type="InterPro" id="IPR006652">
    <property type="entry name" value="Kelch_1"/>
</dbReference>
<evidence type="ECO:0000313" key="7">
    <source>
        <dbReference type="Proteomes" id="UP000887116"/>
    </source>
</evidence>
<dbReference type="GO" id="GO:0003779">
    <property type="term" value="F:actin binding"/>
    <property type="evidence" value="ECO:0007669"/>
    <property type="project" value="UniProtKB-KW"/>
</dbReference>
<dbReference type="SUPFAM" id="SSF117281">
    <property type="entry name" value="Kelch motif"/>
    <property type="match status" value="1"/>
</dbReference>
<dbReference type="PANTHER" id="PTHR45632">
    <property type="entry name" value="LD33804P"/>
    <property type="match status" value="1"/>
</dbReference>
<dbReference type="Pfam" id="PF00651">
    <property type="entry name" value="BTB"/>
    <property type="match status" value="1"/>
</dbReference>
<comment type="caution">
    <text evidence="6">The sequence shown here is derived from an EMBL/GenBank/DDBJ whole genome shotgun (WGS) entry which is preliminary data.</text>
</comment>
<keyword evidence="7" id="KW-1185">Reference proteome</keyword>
<evidence type="ECO:0000313" key="6">
    <source>
        <dbReference type="EMBL" id="GFQ66901.1"/>
    </source>
</evidence>
<dbReference type="SMART" id="SM00875">
    <property type="entry name" value="BACK"/>
    <property type="match status" value="1"/>
</dbReference>
<dbReference type="Gene3D" id="3.30.710.10">
    <property type="entry name" value="Potassium Channel Kv1.1, Chain A"/>
    <property type="match status" value="1"/>
</dbReference>
<protein>
    <recommendedName>
        <fullName evidence="1">Kelch-like protein diablo</fullName>
    </recommendedName>
</protein>
<dbReference type="EMBL" id="BMAO01020370">
    <property type="protein sequence ID" value="GFQ66901.1"/>
    <property type="molecule type" value="Genomic_DNA"/>
</dbReference>
<evidence type="ECO:0000259" key="5">
    <source>
        <dbReference type="PROSITE" id="PS50097"/>
    </source>
</evidence>
<evidence type="ECO:0000256" key="1">
    <source>
        <dbReference type="ARBA" id="ARBA00013699"/>
    </source>
</evidence>
<gene>
    <name evidence="6" type="primary">klhl3_0</name>
    <name evidence="6" type="ORF">TNCT_484731</name>
</gene>
<keyword evidence="3" id="KW-0677">Repeat</keyword>
<dbReference type="Pfam" id="PF01344">
    <property type="entry name" value="Kelch_1"/>
    <property type="match status" value="2"/>
</dbReference>
<sequence>MDLDMKLLNQDTNLQKDLDNCQPLAYKDIFKCGEFDRLQKLSDTVLHTEDGDVFRVHRMLLAYRNSFFLSLFFRNKSEDNFFIPNISSVTLDTVLTFLYTGNVSLSEENIKDLLVASKKLSVKDLFKMCRTIAVKKRSIQNCLSLFTAAWDIKDVHLLKECYRFIQIHFEEVFWNSRENMRDLPFKAFIQLLGDKSLNVTSERVIWEAIVKWSEVNAPQRLRFVPQLLGSMYIEAIDENLATEILTHSIIKNNPFCSKFKNRTSTESNYSILKECAQENRLPTSDTCKIRLPSSLNFIGYYSMTKDVSLIKLYLTYDEQLDIWRQVGDIDFWPDSLIQVREFIYMFNSLENRCLAFDTLNNSLIELSPSPFPRFHYHAVAMEDFIYVFGGATERNESMSLTECYDPKTDSWELMKSMVPMVLSAVAIIDKLIYAIGEDKASSIPTMMVQAYDSRSNNWSYVTSPKVYRQEFATAVFEGHLYLIGGHSIKECLRSVELYDPSSDIWKDLPDLPFTYVLPKAIVLNGKVIVYEDLFKGKRYGTVYPPVYLNADKNLWVIVAPDSPLVDVHLYQFCSIEGSETLKDLVAKNRCSGTQWIRSFLDKNFKSLT</sequence>
<dbReference type="PIRSF" id="PIRSF037037">
    <property type="entry name" value="Kelch-like_protein_gigaxonin"/>
    <property type="match status" value="1"/>
</dbReference>
<dbReference type="Pfam" id="PF07707">
    <property type="entry name" value="BACK"/>
    <property type="match status" value="1"/>
</dbReference>
<dbReference type="PROSITE" id="PS50097">
    <property type="entry name" value="BTB"/>
    <property type="match status" value="1"/>
</dbReference>
<dbReference type="SMART" id="SM00225">
    <property type="entry name" value="BTB"/>
    <property type="match status" value="1"/>
</dbReference>
<dbReference type="InterPro" id="IPR017096">
    <property type="entry name" value="BTB-kelch_protein"/>
</dbReference>
<keyword evidence="2" id="KW-0880">Kelch repeat</keyword>
<dbReference type="AlphaFoldDB" id="A0A8X6KAA3"/>
<dbReference type="Gene3D" id="2.120.10.80">
    <property type="entry name" value="Kelch-type beta propeller"/>
    <property type="match status" value="1"/>
</dbReference>
<evidence type="ECO:0000256" key="2">
    <source>
        <dbReference type="ARBA" id="ARBA00022441"/>
    </source>
</evidence>
<dbReference type="InterPro" id="IPR015915">
    <property type="entry name" value="Kelch-typ_b-propeller"/>
</dbReference>
<reference evidence="6" key="1">
    <citation type="submission" date="2020-07" db="EMBL/GenBank/DDBJ databases">
        <title>Multicomponent nature underlies the extraordinary mechanical properties of spider dragline silk.</title>
        <authorList>
            <person name="Kono N."/>
            <person name="Nakamura H."/>
            <person name="Mori M."/>
            <person name="Yoshida Y."/>
            <person name="Ohtoshi R."/>
            <person name="Malay A.D."/>
            <person name="Moran D.A.P."/>
            <person name="Tomita M."/>
            <person name="Numata K."/>
            <person name="Arakawa K."/>
        </authorList>
    </citation>
    <scope>NUCLEOTIDE SEQUENCE</scope>
</reference>
<dbReference type="SUPFAM" id="SSF54695">
    <property type="entry name" value="POZ domain"/>
    <property type="match status" value="1"/>
</dbReference>
<feature type="domain" description="BTB" evidence="5">
    <location>
        <begin position="42"/>
        <end position="107"/>
    </location>
</feature>
<organism evidence="6 7">
    <name type="scientific">Trichonephila clavata</name>
    <name type="common">Joro spider</name>
    <name type="synonym">Nephila clavata</name>
    <dbReference type="NCBI Taxonomy" id="2740835"/>
    <lineage>
        <taxon>Eukaryota</taxon>
        <taxon>Metazoa</taxon>
        <taxon>Ecdysozoa</taxon>
        <taxon>Arthropoda</taxon>
        <taxon>Chelicerata</taxon>
        <taxon>Arachnida</taxon>
        <taxon>Araneae</taxon>
        <taxon>Araneomorphae</taxon>
        <taxon>Entelegynae</taxon>
        <taxon>Araneoidea</taxon>
        <taxon>Nephilidae</taxon>
        <taxon>Trichonephila</taxon>
    </lineage>
</organism>
<comment type="function">
    <text evidence="4">Probable substrate-specific adapter of an E3 ubiquitin-protein ligase complex which mediates the ubiquitination and subsequent proteasomal degradation of target proteins. May have a role in synapse differentiation and growth.</text>
</comment>
<evidence type="ECO:0000256" key="4">
    <source>
        <dbReference type="ARBA" id="ARBA00043912"/>
    </source>
</evidence>